<sequence>MITLKAALIAASAVGAISVGGGATWAMTGSHQDAGLQSESSRTTAAHDLKKIAPAPAAPTCLPAKPGTPGVPNVPGAKLPGAGLPDARVPGGAKLPDPKLPDTKLPDGKVPGGTKLPDAKLPDAKVPGAKLPDGSLPKPGTHGIAPGDTQKKLPSVPGGKVNVPGGQHLPGKATLPGKGKPPTCLPDAKRTLPKGTAPHAPAVPLPAKPGVPAVPALPGAKGLDCSKLPPAVKVGGPVEKAVMLTKGLTYTSTTPGSKALKAKKICGVTQKWTGKAGQWLTVETLKTPAGMPQTELRKALALPATGGSPVTVGGFAGWQGPAGGGVLVFDPNGYSLFVDGSPVIAGDLRDVAAALRQAK</sequence>
<name>A0A7K1L892_9ACTN</name>
<dbReference type="RefSeq" id="WP_156219806.1">
    <property type="nucleotide sequence ID" value="NZ_WOFH01000011.1"/>
</dbReference>
<evidence type="ECO:0000313" key="3">
    <source>
        <dbReference type="Proteomes" id="UP000432015"/>
    </source>
</evidence>
<protein>
    <submittedName>
        <fullName evidence="2">Uncharacterized protein</fullName>
    </submittedName>
</protein>
<dbReference type="Proteomes" id="UP000432015">
    <property type="component" value="Unassembled WGS sequence"/>
</dbReference>
<evidence type="ECO:0000256" key="1">
    <source>
        <dbReference type="SAM" id="MobiDB-lite"/>
    </source>
</evidence>
<keyword evidence="3" id="KW-1185">Reference proteome</keyword>
<reference evidence="2 3" key="1">
    <citation type="submission" date="2019-11" db="EMBL/GenBank/DDBJ databases">
        <authorList>
            <person name="Cao P."/>
        </authorList>
    </citation>
    <scope>NUCLEOTIDE SEQUENCE [LARGE SCALE GENOMIC DNA]</scope>
    <source>
        <strain evidence="2 3">NEAU-AAG5</strain>
    </source>
</reference>
<gene>
    <name evidence="2" type="ORF">GNZ18_29260</name>
</gene>
<feature type="region of interest" description="Disordered" evidence="1">
    <location>
        <begin position="56"/>
        <end position="155"/>
    </location>
</feature>
<organism evidence="2 3">
    <name type="scientific">Actinomadura litoris</name>
    <dbReference type="NCBI Taxonomy" id="2678616"/>
    <lineage>
        <taxon>Bacteria</taxon>
        <taxon>Bacillati</taxon>
        <taxon>Actinomycetota</taxon>
        <taxon>Actinomycetes</taxon>
        <taxon>Streptosporangiales</taxon>
        <taxon>Thermomonosporaceae</taxon>
        <taxon>Actinomadura</taxon>
    </lineage>
</organism>
<dbReference type="EMBL" id="WOFH01000011">
    <property type="protein sequence ID" value="MUN40662.1"/>
    <property type="molecule type" value="Genomic_DNA"/>
</dbReference>
<evidence type="ECO:0000313" key="2">
    <source>
        <dbReference type="EMBL" id="MUN40662.1"/>
    </source>
</evidence>
<comment type="caution">
    <text evidence="2">The sequence shown here is derived from an EMBL/GenBank/DDBJ whole genome shotgun (WGS) entry which is preliminary data.</text>
</comment>
<dbReference type="AlphaFoldDB" id="A0A7K1L892"/>
<feature type="compositionally biased region" description="Low complexity" evidence="1">
    <location>
        <begin position="56"/>
        <end position="65"/>
    </location>
</feature>
<proteinExistence type="predicted"/>
<accession>A0A7K1L892</accession>
<feature type="compositionally biased region" description="Basic and acidic residues" evidence="1">
    <location>
        <begin position="96"/>
        <end position="107"/>
    </location>
</feature>